<dbReference type="AlphaFoldDB" id="A0A087A555"/>
<keyword evidence="6" id="KW-0328">Glycosyltransferase</keyword>
<gene>
    <name evidence="6" type="ORF">BBIA_1253</name>
</gene>
<dbReference type="EC" id="2.4.1.129" evidence="6"/>
<dbReference type="Proteomes" id="UP000029108">
    <property type="component" value="Unassembled WGS sequence"/>
</dbReference>
<evidence type="ECO:0000256" key="2">
    <source>
        <dbReference type="ARBA" id="ARBA00007171"/>
    </source>
</evidence>
<dbReference type="EMBL" id="JGYN01000001">
    <property type="protein sequence ID" value="KFI53905.1"/>
    <property type="molecule type" value="Genomic_DNA"/>
</dbReference>
<evidence type="ECO:0000259" key="4">
    <source>
        <dbReference type="Pfam" id="PF00905"/>
    </source>
</evidence>
<evidence type="ECO:0000313" key="6">
    <source>
        <dbReference type="EMBL" id="KFI53905.1"/>
    </source>
</evidence>
<evidence type="ECO:0000256" key="3">
    <source>
        <dbReference type="ARBA" id="ARBA00023136"/>
    </source>
</evidence>
<dbReference type="Gene3D" id="3.30.450.330">
    <property type="match status" value="1"/>
</dbReference>
<keyword evidence="6" id="KW-0808">Transferase</keyword>
<dbReference type="Gene3D" id="3.40.710.10">
    <property type="entry name" value="DD-peptidase/beta-lactamase superfamily"/>
    <property type="match status" value="1"/>
</dbReference>
<keyword evidence="7" id="KW-1185">Reference proteome</keyword>
<proteinExistence type="inferred from homology"/>
<dbReference type="eggNOG" id="COG0768">
    <property type="taxonomic scope" value="Bacteria"/>
</dbReference>
<feature type="domain" description="Penicillin-binding protein transpeptidase" evidence="4">
    <location>
        <begin position="280"/>
        <end position="577"/>
    </location>
</feature>
<dbReference type="PANTHER" id="PTHR30627">
    <property type="entry name" value="PEPTIDOGLYCAN D,D-TRANSPEPTIDASE"/>
    <property type="match status" value="1"/>
</dbReference>
<evidence type="ECO:0000259" key="5">
    <source>
        <dbReference type="Pfam" id="PF03717"/>
    </source>
</evidence>
<comment type="similarity">
    <text evidence="2">Belongs to the transpeptidase family.</text>
</comment>
<organism evidence="6 7">
    <name type="scientific">Bifidobacterium biavatii DSM 23969</name>
    <dbReference type="NCBI Taxonomy" id="1437608"/>
    <lineage>
        <taxon>Bacteria</taxon>
        <taxon>Bacillati</taxon>
        <taxon>Actinomycetota</taxon>
        <taxon>Actinomycetes</taxon>
        <taxon>Bifidobacteriales</taxon>
        <taxon>Bifidobacteriaceae</taxon>
        <taxon>Bifidobacterium</taxon>
    </lineage>
</organism>
<feature type="domain" description="Penicillin-binding protein dimerisation" evidence="5">
    <location>
        <begin position="59"/>
        <end position="226"/>
    </location>
</feature>
<dbReference type="GO" id="GO:0008658">
    <property type="term" value="F:penicillin binding"/>
    <property type="evidence" value="ECO:0007669"/>
    <property type="project" value="InterPro"/>
</dbReference>
<dbReference type="GO" id="GO:0071555">
    <property type="term" value="P:cell wall organization"/>
    <property type="evidence" value="ECO:0007669"/>
    <property type="project" value="TreeGrafter"/>
</dbReference>
<comment type="subcellular location">
    <subcellularLocation>
        <location evidence="1">Membrane</location>
    </subcellularLocation>
</comment>
<evidence type="ECO:0000256" key="1">
    <source>
        <dbReference type="ARBA" id="ARBA00004370"/>
    </source>
</evidence>
<dbReference type="InterPro" id="IPR001460">
    <property type="entry name" value="PCN-bd_Tpept"/>
</dbReference>
<dbReference type="InterPro" id="IPR050515">
    <property type="entry name" value="Beta-lactam/transpept"/>
</dbReference>
<dbReference type="GO" id="GO:0016757">
    <property type="term" value="F:glycosyltransferase activity"/>
    <property type="evidence" value="ECO:0007669"/>
    <property type="project" value="UniProtKB-KW"/>
</dbReference>
<dbReference type="PROSITE" id="PS51257">
    <property type="entry name" value="PROKAR_LIPOPROTEIN"/>
    <property type="match status" value="1"/>
</dbReference>
<evidence type="ECO:0000313" key="7">
    <source>
        <dbReference type="Proteomes" id="UP000029108"/>
    </source>
</evidence>
<dbReference type="SUPFAM" id="SSF56519">
    <property type="entry name" value="Penicillin binding protein dimerisation domain"/>
    <property type="match status" value="1"/>
</dbReference>
<dbReference type="SUPFAM" id="SSF56601">
    <property type="entry name" value="beta-lactamase/transpeptidase-like"/>
    <property type="match status" value="1"/>
</dbReference>
<sequence length="601" mass="64219">MNGIRKTDKTRAFAMRCIAIALVLAFVASACVAKMAFVQLLGRSTAIAAEQERTSRITLNAKRGRILDTNGTVLAQSLERYNIVADPMLANEFEPVKCTKRTESYCHQINGKSLDVTGAAAVARLLASVLKGTNAMELGAKMSDSNRRYVVLAKDVTPEIKRKITALHLGGIVYGELTNERVYSDGTLLGPILGGIDDEGKGVAGLEASLDDTLNGTDGYQVYQRGNNVGEQIPGTLTESKEAVNGSDVTLTTDGDVDWYVKKALLDGIKKYNASWALGVVYDLKTGGILALEDTDEYEAGSDAAKLNSSRVVSSTFEPGSIGKVFSMAGELQEGLHKATDRFTVPDTITTSDGQTYKDAETHGAEQWTYAGILKNSSNVGMIMAATNYSDEKRHEYLKKFGVGTLSGLDLAGESAGMLGNWQDWDLRTRNTVLFGQGYTMNALQITRAIATIANGGVMPSLKLVQSVTDAQGHVTEAKTGASTRVVDEDVAKQVLNAMESVSDLYSNMVSVPGYRIAAKSGTAEVAGDDGTLSSIISDWSGIIPADNPRFVITVVMKDAKVGSFGGLTAGPVFADIGEFLMQKYNVPTSAKRTDAIPVEW</sequence>
<keyword evidence="3" id="KW-0472">Membrane</keyword>
<dbReference type="STRING" id="1437608.GCA_000771645_01161"/>
<dbReference type="InterPro" id="IPR012338">
    <property type="entry name" value="Beta-lactam/transpept-like"/>
</dbReference>
<dbReference type="Gene3D" id="3.90.1310.10">
    <property type="entry name" value="Penicillin-binding protein 2a (Domain 2)"/>
    <property type="match status" value="1"/>
</dbReference>
<comment type="caution">
    <text evidence="6">The sequence shown here is derived from an EMBL/GenBank/DDBJ whole genome shotgun (WGS) entry which is preliminary data.</text>
</comment>
<dbReference type="Pfam" id="PF00905">
    <property type="entry name" value="Transpeptidase"/>
    <property type="match status" value="1"/>
</dbReference>
<dbReference type="PANTHER" id="PTHR30627:SF1">
    <property type="entry name" value="PEPTIDOGLYCAN D,D-TRANSPEPTIDASE FTSI"/>
    <property type="match status" value="1"/>
</dbReference>
<protein>
    <submittedName>
        <fullName evidence="6">Peptidoglycan synthetase</fullName>
        <ecNumber evidence="6">2.4.1.129</ecNumber>
    </submittedName>
</protein>
<name>A0A087A555_9BIFI</name>
<dbReference type="GO" id="GO:0005886">
    <property type="term" value="C:plasma membrane"/>
    <property type="evidence" value="ECO:0007669"/>
    <property type="project" value="TreeGrafter"/>
</dbReference>
<accession>A0A087A555</accession>
<dbReference type="InterPro" id="IPR005311">
    <property type="entry name" value="PBP_dimer"/>
</dbReference>
<reference evidence="6 7" key="1">
    <citation type="submission" date="2014-03" db="EMBL/GenBank/DDBJ databases">
        <title>Genomics of Bifidobacteria.</title>
        <authorList>
            <person name="Ventura M."/>
            <person name="Milani C."/>
            <person name="Lugli G.A."/>
        </authorList>
    </citation>
    <scope>NUCLEOTIDE SEQUENCE [LARGE SCALE GENOMIC DNA]</scope>
    <source>
        <strain evidence="6 7">DSM 23969</strain>
    </source>
</reference>
<dbReference type="Pfam" id="PF03717">
    <property type="entry name" value="PBP_dimer"/>
    <property type="match status" value="1"/>
</dbReference>
<dbReference type="InterPro" id="IPR036138">
    <property type="entry name" value="PBP_dimer_sf"/>
</dbReference>